<comment type="function">
    <text evidence="4">Catalyzes the base-exchange of a guanine (G) residue with the queuine precursor 7-aminomethyl-7-deazaguanine (PreQ1) at position 34 (anticodon wobble position) in tRNAs with GU(N) anticodons (tRNA-Asp, -Asn, -His and -Tyr). Catalysis occurs through a double-displacement mechanism. The nucleophile active site attacks the C1' of nucleotide 34 to detach the guanine base from the RNA, forming a covalent enzyme-RNA intermediate. The proton acceptor active site deprotonates the incoming PreQ1, allowing a nucleophilic attack on the C1' of the ribose to form the product. After dissociation, two additional enzymatic reactions on the tRNA convert PreQ1 to queuine (Q), resulting in the hypermodified nucleoside queuosine (7-(((4,5-cis-dihydroxy-2-cyclopenten-1-yl)amino)methyl)-7-deazaguanosine).</text>
</comment>
<evidence type="ECO:0000256" key="1">
    <source>
        <dbReference type="ARBA" id="ARBA00022676"/>
    </source>
</evidence>
<feature type="binding site" evidence="4">
    <location>
        <position position="303"/>
    </location>
    <ligand>
        <name>Zn(2+)</name>
        <dbReference type="ChEBI" id="CHEBI:29105"/>
    </ligand>
</feature>
<sequence>MKFGLQITATHKKARTGVINTAHGEIRTPAFMPVGTRGTVKGMFPESVRQTGSDIVLGNTYHLMLKPGADRVEKLGGLRKFMNWSGPVLTDSGGFQVMSLSDLRKISEKGVQFSSHIDGSKHMLTPEYSTEIQHKLDSTITMAFDECTPFPATFEEAKLSQERTSRWAKRSRDAFVPRDGYAQFGIIQGGVYEELRASSAKDLISLDFEGYAIGGLAVGEGQKEMFSVLDYAPALLPEDKPRYLMGVGKPDDIIGAVMRGVDMFDCVIPTRSGRNGQAFTKLGAINIRNSKYADDPTPLEADCSCPACLNYPKAYLHHTVKVGEMIGAMLMTWHNIQYFQDLMQRIRDYISMGKDFDFQC</sequence>
<comment type="catalytic activity">
    <reaction evidence="4">
        <text>7-aminomethyl-7-carbaguanine + guanosine(34) in tRNA = 7-aminomethyl-7-carbaguanosine(34) in tRNA + guanine</text>
        <dbReference type="Rhea" id="RHEA:24104"/>
        <dbReference type="Rhea" id="RHEA-COMP:10341"/>
        <dbReference type="Rhea" id="RHEA-COMP:10342"/>
        <dbReference type="ChEBI" id="CHEBI:16235"/>
        <dbReference type="ChEBI" id="CHEBI:58703"/>
        <dbReference type="ChEBI" id="CHEBI:74269"/>
        <dbReference type="ChEBI" id="CHEBI:82833"/>
        <dbReference type="EC" id="2.4.2.29"/>
    </reaction>
</comment>
<feature type="binding site" evidence="4">
    <location>
        <position position="308"/>
    </location>
    <ligand>
        <name>Zn(2+)</name>
        <dbReference type="ChEBI" id="CHEBI:29105"/>
    </ligand>
</feature>
<keyword evidence="4" id="KW-0862">Zinc</keyword>
<feature type="active site" description="Nucleophile" evidence="4">
    <location>
        <position position="265"/>
    </location>
</feature>
<dbReference type="SUPFAM" id="SSF51713">
    <property type="entry name" value="tRNA-guanine transglycosylase"/>
    <property type="match status" value="1"/>
</dbReference>
<comment type="caution">
    <text evidence="6">The sequence shown here is derived from an EMBL/GenBank/DDBJ whole genome shotgun (WGS) entry which is preliminary data.</text>
</comment>
<keyword evidence="1 4" id="KW-0328">Glycosyltransferase</keyword>
<dbReference type="InterPro" id="IPR004803">
    <property type="entry name" value="TGT"/>
</dbReference>
<keyword evidence="3 4" id="KW-0819">tRNA processing</keyword>
<proteinExistence type="inferred from homology"/>
<dbReference type="Pfam" id="PF01702">
    <property type="entry name" value="TGT"/>
    <property type="match status" value="1"/>
</dbReference>
<dbReference type="NCBIfam" id="TIGR00430">
    <property type="entry name" value="Q_tRNA_tgt"/>
    <property type="match status" value="1"/>
</dbReference>
<keyword evidence="7" id="KW-1185">Reference proteome</keyword>
<evidence type="ECO:0000256" key="3">
    <source>
        <dbReference type="ARBA" id="ARBA00022694"/>
    </source>
</evidence>
<feature type="binding site" evidence="4">
    <location>
        <begin position="91"/>
        <end position="95"/>
    </location>
    <ligand>
        <name>substrate</name>
    </ligand>
</feature>
<reference evidence="6 7" key="1">
    <citation type="submission" date="2023-03" db="EMBL/GenBank/DDBJ databases">
        <title>Host association and intracellularity evolved multiple times independently in the Rickettsiales.</title>
        <authorList>
            <person name="Castelli M."/>
            <person name="Nardi T."/>
            <person name="Gammuto L."/>
            <person name="Bellinzona G."/>
            <person name="Sabaneyeva E."/>
            <person name="Potekhin A."/>
            <person name="Serra V."/>
            <person name="Petroni G."/>
            <person name="Sassera D."/>
        </authorList>
    </citation>
    <scope>NUCLEOTIDE SEQUENCE [LARGE SCALE GENOMIC DNA]</scope>
    <source>
        <strain evidence="6 7">Sr 2-6</strain>
    </source>
</reference>
<dbReference type="PANTHER" id="PTHR46499">
    <property type="entry name" value="QUEUINE TRNA-RIBOSYLTRANSFERASE"/>
    <property type="match status" value="1"/>
</dbReference>
<feature type="region of interest" description="RNA binding" evidence="4">
    <location>
        <begin position="246"/>
        <end position="252"/>
    </location>
</feature>
<dbReference type="HAMAP" id="MF_00168">
    <property type="entry name" value="Q_tRNA_Tgt"/>
    <property type="match status" value="1"/>
</dbReference>
<dbReference type="Gene3D" id="3.20.20.105">
    <property type="entry name" value="Queuine tRNA-ribosyltransferase-like"/>
    <property type="match status" value="1"/>
</dbReference>
<dbReference type="Proteomes" id="UP001291687">
    <property type="component" value="Unassembled WGS sequence"/>
</dbReference>
<comment type="similarity">
    <text evidence="4">Belongs to the queuine tRNA-ribosyltransferase family.</text>
</comment>
<dbReference type="EMBL" id="JARJFB010000195">
    <property type="protein sequence ID" value="MEA0971624.1"/>
    <property type="molecule type" value="Genomic_DNA"/>
</dbReference>
<evidence type="ECO:0000259" key="5">
    <source>
        <dbReference type="Pfam" id="PF01702"/>
    </source>
</evidence>
<evidence type="ECO:0000313" key="6">
    <source>
        <dbReference type="EMBL" id="MEA0971624.1"/>
    </source>
</evidence>
<feature type="binding site" evidence="4">
    <location>
        <position position="305"/>
    </location>
    <ligand>
        <name>Zn(2+)</name>
        <dbReference type="ChEBI" id="CHEBI:29105"/>
    </ligand>
</feature>
<comment type="subunit">
    <text evidence="4">Homodimer. Within each dimer, one monomer is responsible for RNA recognition and catalysis, while the other monomer binds to the replacement base PreQ1.</text>
</comment>
<dbReference type="InterPro" id="IPR050076">
    <property type="entry name" value="ArchSynthase1/Queuine_TRR"/>
</dbReference>
<dbReference type="NCBIfam" id="TIGR00449">
    <property type="entry name" value="tgt_general"/>
    <property type="match status" value="1"/>
</dbReference>
<name>A0ABU5NEN4_9RICK</name>
<dbReference type="RefSeq" id="WP_322777538.1">
    <property type="nucleotide sequence ID" value="NZ_JARJFB010000195.1"/>
</dbReference>
<dbReference type="InterPro" id="IPR036511">
    <property type="entry name" value="TGT-like_sf"/>
</dbReference>
<dbReference type="EC" id="2.4.2.29" evidence="4"/>
<organism evidence="6 7">
    <name type="scientific">Candidatus Megaera venefica</name>
    <dbReference type="NCBI Taxonomy" id="2055910"/>
    <lineage>
        <taxon>Bacteria</taxon>
        <taxon>Pseudomonadati</taxon>
        <taxon>Pseudomonadota</taxon>
        <taxon>Alphaproteobacteria</taxon>
        <taxon>Rickettsiales</taxon>
        <taxon>Rickettsiaceae</taxon>
        <taxon>Candidatus Megaera</taxon>
    </lineage>
</organism>
<accession>A0ABU5NEN4</accession>
<feature type="binding site" evidence="4">
    <location>
        <position position="334"/>
    </location>
    <ligand>
        <name>Zn(2+)</name>
        <dbReference type="ChEBI" id="CHEBI:29105"/>
    </ligand>
</feature>
<evidence type="ECO:0000256" key="4">
    <source>
        <dbReference type="HAMAP-Rule" id="MF_00168"/>
    </source>
</evidence>
<protein>
    <recommendedName>
        <fullName evidence="4">Queuine tRNA-ribosyltransferase</fullName>
        <ecNumber evidence="4">2.4.2.29</ecNumber>
    </recommendedName>
    <alternativeName>
        <fullName evidence="4">Guanine insertion enzyme</fullName>
    </alternativeName>
    <alternativeName>
        <fullName evidence="4">tRNA-guanine transglycosylase</fullName>
    </alternativeName>
</protein>
<feature type="domain" description="tRNA-guanine(15) transglycosylase-like" evidence="5">
    <location>
        <begin position="13"/>
        <end position="354"/>
    </location>
</feature>
<feature type="binding site" evidence="4">
    <location>
        <position position="188"/>
    </location>
    <ligand>
        <name>substrate</name>
    </ligand>
</feature>
<feature type="binding site" evidence="4">
    <location>
        <position position="215"/>
    </location>
    <ligand>
        <name>substrate</name>
    </ligand>
</feature>
<dbReference type="PANTHER" id="PTHR46499:SF1">
    <property type="entry name" value="QUEUINE TRNA-RIBOSYLTRANSFERASE"/>
    <property type="match status" value="1"/>
</dbReference>
<comment type="cofactor">
    <cofactor evidence="4">
        <name>Zn(2+)</name>
        <dbReference type="ChEBI" id="CHEBI:29105"/>
    </cofactor>
    <text evidence="4">Binds 1 zinc ion per subunit.</text>
</comment>
<feature type="active site" description="Proton acceptor" evidence="4">
    <location>
        <position position="91"/>
    </location>
</feature>
<keyword evidence="4" id="KW-0671">Queuosine biosynthesis</keyword>
<dbReference type="InterPro" id="IPR002616">
    <property type="entry name" value="tRNA_ribo_trans-like"/>
</dbReference>
<gene>
    <name evidence="4" type="primary">tgt</name>
    <name evidence="6" type="ORF">Megvenef_01608</name>
</gene>
<feature type="binding site" evidence="4">
    <location>
        <position position="145"/>
    </location>
    <ligand>
        <name>substrate</name>
    </ligand>
</feature>
<evidence type="ECO:0000256" key="2">
    <source>
        <dbReference type="ARBA" id="ARBA00022679"/>
    </source>
</evidence>
<keyword evidence="2 4" id="KW-0808">Transferase</keyword>
<comment type="pathway">
    <text evidence="4">tRNA modification; tRNA-queuosine biosynthesis.</text>
</comment>
<evidence type="ECO:0000313" key="7">
    <source>
        <dbReference type="Proteomes" id="UP001291687"/>
    </source>
</evidence>
<keyword evidence="4" id="KW-0479">Metal-binding</keyword>
<feature type="region of interest" description="RNA binding; important for wobble base 34 recognition" evidence="4">
    <location>
        <begin position="270"/>
        <end position="274"/>
    </location>
</feature>